<dbReference type="Pfam" id="PF17853">
    <property type="entry name" value="GGDEF_2"/>
    <property type="match status" value="1"/>
</dbReference>
<dbReference type="EMBL" id="JACXIZ010000007">
    <property type="protein sequence ID" value="MBD2843990.1"/>
    <property type="molecule type" value="Genomic_DNA"/>
</dbReference>
<dbReference type="InterPro" id="IPR009057">
    <property type="entry name" value="Homeodomain-like_sf"/>
</dbReference>
<dbReference type="InterPro" id="IPR051448">
    <property type="entry name" value="CdaR-like_regulators"/>
</dbReference>
<dbReference type="InterPro" id="IPR012914">
    <property type="entry name" value="PucR_dom"/>
</dbReference>
<dbReference type="AlphaFoldDB" id="A0A927GQK5"/>
<dbReference type="Proteomes" id="UP000621560">
    <property type="component" value="Unassembled WGS sequence"/>
</dbReference>
<organism evidence="5 6">
    <name type="scientific">Paenibacillus sabuli</name>
    <dbReference type="NCBI Taxonomy" id="2772509"/>
    <lineage>
        <taxon>Bacteria</taxon>
        <taxon>Bacillati</taxon>
        <taxon>Bacillota</taxon>
        <taxon>Bacilli</taxon>
        <taxon>Bacillales</taxon>
        <taxon>Paenibacillaceae</taxon>
        <taxon>Paenibacillus</taxon>
    </lineage>
</organism>
<evidence type="ECO:0000313" key="6">
    <source>
        <dbReference type="Proteomes" id="UP000621560"/>
    </source>
</evidence>
<dbReference type="Gene3D" id="1.10.10.2840">
    <property type="entry name" value="PucR C-terminal helix-turn-helix domain"/>
    <property type="match status" value="1"/>
</dbReference>
<evidence type="ECO:0000256" key="1">
    <source>
        <dbReference type="ARBA" id="ARBA00006754"/>
    </source>
</evidence>
<evidence type="ECO:0000259" key="4">
    <source>
        <dbReference type="Pfam" id="PF17853"/>
    </source>
</evidence>
<dbReference type="PANTHER" id="PTHR33744">
    <property type="entry name" value="CARBOHYDRATE DIACID REGULATOR"/>
    <property type="match status" value="1"/>
</dbReference>
<dbReference type="InterPro" id="IPR025736">
    <property type="entry name" value="PucR_C-HTH_dom"/>
</dbReference>
<feature type="domain" description="PucR C-terminal helix-turn-helix" evidence="3">
    <location>
        <begin position="469"/>
        <end position="522"/>
    </location>
</feature>
<dbReference type="InterPro" id="IPR042070">
    <property type="entry name" value="PucR_C-HTH_sf"/>
</dbReference>
<dbReference type="SUPFAM" id="SSF46689">
    <property type="entry name" value="Homeodomain-like"/>
    <property type="match status" value="1"/>
</dbReference>
<comment type="similarity">
    <text evidence="1">Belongs to the CdaR family.</text>
</comment>
<dbReference type="InterPro" id="IPR041522">
    <property type="entry name" value="CdaR_GGDEF"/>
</dbReference>
<dbReference type="RefSeq" id="WP_190914243.1">
    <property type="nucleotide sequence ID" value="NZ_JACXIZ010000007.1"/>
</dbReference>
<dbReference type="Pfam" id="PF13556">
    <property type="entry name" value="HTH_30"/>
    <property type="match status" value="1"/>
</dbReference>
<dbReference type="Pfam" id="PF07905">
    <property type="entry name" value="PucR"/>
    <property type="match status" value="1"/>
</dbReference>
<feature type="domain" description="Purine catabolism PurC-like" evidence="2">
    <location>
        <begin position="14"/>
        <end position="123"/>
    </location>
</feature>
<feature type="domain" description="CdaR GGDEF-like" evidence="4">
    <location>
        <begin position="279"/>
        <end position="414"/>
    </location>
</feature>
<accession>A0A927GQK5</accession>
<comment type="caution">
    <text evidence="5">The sequence shown here is derived from an EMBL/GenBank/DDBJ whole genome shotgun (WGS) entry which is preliminary data.</text>
</comment>
<evidence type="ECO:0000313" key="5">
    <source>
        <dbReference type="EMBL" id="MBD2843990.1"/>
    </source>
</evidence>
<protein>
    <submittedName>
        <fullName evidence="5">PucR family transcriptional regulator ligand-binding domain-containing protein</fullName>
    </submittedName>
</protein>
<sequence length="549" mass="62951">MNLTVEEALSIFPFSKAKLIAGEEGRARTIRAINTMDAPDVANWIKPGELLLTTAYAVKDAPDELLELLKKLHERDAAGIGIKLGRYWSQIPQLVLDEANRLQFPVLELPYEFAFSEQMNALFHAEYEKSTKKLHDALEKQMRLVRFTLHTHDFSDPFQTISDILGHSIVVFSSKGQILFNNSDWPEVQLTRQWPWTPVFHKERTQHGWFCRIPLMKEQECYGFLLVIPNEGGIHADEEGLYHQAAEVLCYHMDLMQDGQHTVLSYQWSVITERYLKGSLSRESFVEQAHALGSQLLNGPSVCVLLVPAALPETEAAPYIAEWLRELRREISYHPILGTLPGHHVEIDDNLLYVFKAQEAGPGYEAFAGLLVTCFNEVVSSLGRKEARCYISKPKHDISSIREAYGECLEAQRISRYLEDDKPVILFANLEFSYLFSYIPEEAKLKYCRNLLQPLLQRDEEHIADAFVTLETFFACEGQINEAAKQLFIHRNTMQYRLEKLGELLGLDLRKLSDVMKLKMMLMFKDLIFPKASRLAPIPGKEHTPPREK</sequence>
<evidence type="ECO:0000259" key="3">
    <source>
        <dbReference type="Pfam" id="PF13556"/>
    </source>
</evidence>
<proteinExistence type="inferred from homology"/>
<gene>
    <name evidence="5" type="ORF">IDH44_02195</name>
</gene>
<keyword evidence="6" id="KW-1185">Reference proteome</keyword>
<name>A0A927GQK5_9BACL</name>
<reference evidence="5" key="1">
    <citation type="submission" date="2020-09" db="EMBL/GenBank/DDBJ databases">
        <title>A novel bacterium of genus Paenibacillus, isolated from South China Sea.</title>
        <authorList>
            <person name="Huang H."/>
            <person name="Mo K."/>
            <person name="Hu Y."/>
        </authorList>
    </citation>
    <scope>NUCLEOTIDE SEQUENCE</scope>
    <source>
        <strain evidence="5">IB182496</strain>
    </source>
</reference>
<evidence type="ECO:0000259" key="2">
    <source>
        <dbReference type="Pfam" id="PF07905"/>
    </source>
</evidence>